<comment type="caution">
    <text evidence="1">The sequence shown here is derived from an EMBL/GenBank/DDBJ whole genome shotgun (WGS) entry which is preliminary data.</text>
</comment>
<dbReference type="OrthoDB" id="1374948at2"/>
<dbReference type="EMBL" id="QJHK01000003">
    <property type="protein sequence ID" value="PXY41837.1"/>
    <property type="molecule type" value="Genomic_DNA"/>
</dbReference>
<reference evidence="1 2" key="1">
    <citation type="submission" date="2018-05" db="EMBL/GenBank/DDBJ databases">
        <title>Flavobacterium sp. strain IMCC34759, incomplete genome.</title>
        <authorList>
            <person name="Joung Y."/>
            <person name="Cho J."/>
        </authorList>
    </citation>
    <scope>NUCLEOTIDE SEQUENCE [LARGE SCALE GENOMIC DNA]</scope>
    <source>
        <strain evidence="1 2">IMCC34759</strain>
    </source>
</reference>
<evidence type="ECO:0000313" key="1">
    <source>
        <dbReference type="EMBL" id="PXY41837.1"/>
    </source>
</evidence>
<dbReference type="AlphaFoldDB" id="A0A2V4BT81"/>
<proteinExistence type="predicted"/>
<protein>
    <submittedName>
        <fullName evidence="1">Uncharacterized protein</fullName>
    </submittedName>
</protein>
<organism evidence="1 2">
    <name type="scientific">Flavobacterium cheongpyeongense</name>
    <dbReference type="NCBI Taxonomy" id="2212651"/>
    <lineage>
        <taxon>Bacteria</taxon>
        <taxon>Pseudomonadati</taxon>
        <taxon>Bacteroidota</taxon>
        <taxon>Flavobacteriia</taxon>
        <taxon>Flavobacteriales</taxon>
        <taxon>Flavobacteriaceae</taxon>
        <taxon>Flavobacterium</taxon>
    </lineage>
</organism>
<dbReference type="RefSeq" id="WP_110305492.1">
    <property type="nucleotide sequence ID" value="NZ_QJHK01000003.1"/>
</dbReference>
<dbReference type="Proteomes" id="UP000247903">
    <property type="component" value="Unassembled WGS sequence"/>
</dbReference>
<evidence type="ECO:0000313" key="2">
    <source>
        <dbReference type="Proteomes" id="UP000247903"/>
    </source>
</evidence>
<keyword evidence="2" id="KW-1185">Reference proteome</keyword>
<accession>A0A2V4BT81</accession>
<gene>
    <name evidence="1" type="ORF">DMB65_04540</name>
</gene>
<sequence>MEKFIRLSTFENRKFDTIKNISQETFDEIQLDSEIIKVAYTQFVIFKNLQMNGNEYSKFLEKISDLHIGTVDIKKAHSQELLFQANRVILNLLSSFKFFLDNGEAHLKRKYGKDSDESKEFRELTSYEFDNVFAYRFLIKLRNYSLHLGFPLQGLELKAEKNIESPLKTTGSLQLSIDLDLIKKEKSLLGKIVYDDIKNLEEDIDLKPLIVDLSSSILKIQKFIFTKQKEEIENAIYNLETFAGKYKTKTNDIKVFNNLERNGNQVTFNAYHIPFEVITEFKRYIKNWC</sequence>
<name>A0A2V4BT81_9FLAO</name>